<organism evidence="1 2">
    <name type="scientific">Lactococcus termiticola</name>
    <dbReference type="NCBI Taxonomy" id="2169526"/>
    <lineage>
        <taxon>Bacteria</taxon>
        <taxon>Bacillati</taxon>
        <taxon>Bacillota</taxon>
        <taxon>Bacilli</taxon>
        <taxon>Lactobacillales</taxon>
        <taxon>Streptococcaceae</taxon>
        <taxon>Lactococcus</taxon>
    </lineage>
</organism>
<protein>
    <submittedName>
        <fullName evidence="1">Uncharacterized protein</fullName>
    </submittedName>
</protein>
<dbReference type="RefSeq" id="WP_109245444.1">
    <property type="nucleotide sequence ID" value="NZ_BFFO01000003.1"/>
</dbReference>
<dbReference type="EMBL" id="BFFO01000003">
    <property type="protein sequence ID" value="GBG96472.1"/>
    <property type="molecule type" value="Genomic_DNA"/>
</dbReference>
<proteinExistence type="predicted"/>
<gene>
    <name evidence="1" type="ORF">NtB2_00584</name>
</gene>
<evidence type="ECO:0000313" key="1">
    <source>
        <dbReference type="EMBL" id="GBG96472.1"/>
    </source>
</evidence>
<keyword evidence="2" id="KW-1185">Reference proteome</keyword>
<dbReference type="OrthoDB" id="2243668at2"/>
<reference evidence="1 2" key="1">
    <citation type="journal article" date="2018" name="Genome Announc.">
        <title>Draft Genome Sequence of Lactococcus sp. Strain NtB2 (JCM 32569), Isolated from the Gut of the Higher Termite Nasutitermes takasagoensis.</title>
        <authorList>
            <person name="Noda S."/>
            <person name="Aihara C."/>
            <person name="Yuki M."/>
            <person name="Ohkuma M."/>
        </authorList>
    </citation>
    <scope>NUCLEOTIDE SEQUENCE [LARGE SCALE GENOMIC DNA]</scope>
    <source>
        <strain evidence="1 2">NtB2</strain>
    </source>
</reference>
<accession>A0A2R5HEL5</accession>
<comment type="caution">
    <text evidence="1">The sequence shown here is derived from an EMBL/GenBank/DDBJ whole genome shotgun (WGS) entry which is preliminary data.</text>
</comment>
<dbReference type="Proteomes" id="UP000245021">
    <property type="component" value="Unassembled WGS sequence"/>
</dbReference>
<sequence>MEKAWEDLILGIQKMEIVNLSSAVKATGLDRQAIADFVASEPGMRIFDDLKGEWINESVDGHC</sequence>
<name>A0A2R5HEL5_9LACT</name>
<evidence type="ECO:0000313" key="2">
    <source>
        <dbReference type="Proteomes" id="UP000245021"/>
    </source>
</evidence>
<dbReference type="AlphaFoldDB" id="A0A2R5HEL5"/>